<proteinExistence type="predicted"/>
<dbReference type="InterPro" id="IPR041129">
    <property type="entry name" value="CdiI_2"/>
</dbReference>
<dbReference type="Pfam" id="PF18593">
    <property type="entry name" value="CdiI_2"/>
    <property type="match status" value="1"/>
</dbReference>
<evidence type="ECO:0000313" key="2">
    <source>
        <dbReference type="EMBL" id="GAA2721264.1"/>
    </source>
</evidence>
<dbReference type="RefSeq" id="WP_344437126.1">
    <property type="nucleotide sequence ID" value="NZ_BAAASL010000017.1"/>
</dbReference>
<organism evidence="2 3">
    <name type="scientific">Streptomyces luteosporeus</name>
    <dbReference type="NCBI Taxonomy" id="173856"/>
    <lineage>
        <taxon>Bacteria</taxon>
        <taxon>Bacillati</taxon>
        <taxon>Actinomycetota</taxon>
        <taxon>Actinomycetes</taxon>
        <taxon>Kitasatosporales</taxon>
        <taxon>Streptomycetaceae</taxon>
        <taxon>Streptomyces</taxon>
    </lineage>
</organism>
<protein>
    <recommendedName>
        <fullName evidence="1">CdiI immunity protein domain-containing protein</fullName>
    </recommendedName>
</protein>
<comment type="caution">
    <text evidence="2">The sequence shown here is derived from an EMBL/GenBank/DDBJ whole genome shotgun (WGS) entry which is preliminary data.</text>
</comment>
<evidence type="ECO:0000313" key="3">
    <source>
        <dbReference type="Proteomes" id="UP001500886"/>
    </source>
</evidence>
<name>A0ABP6GCJ0_9ACTN</name>
<feature type="domain" description="CdiI immunity protein" evidence="1">
    <location>
        <begin position="14"/>
        <end position="99"/>
    </location>
</feature>
<reference evidence="3" key="1">
    <citation type="journal article" date="2019" name="Int. J. Syst. Evol. Microbiol.">
        <title>The Global Catalogue of Microorganisms (GCM) 10K type strain sequencing project: providing services to taxonomists for standard genome sequencing and annotation.</title>
        <authorList>
            <consortium name="The Broad Institute Genomics Platform"/>
            <consortium name="The Broad Institute Genome Sequencing Center for Infectious Disease"/>
            <person name="Wu L."/>
            <person name="Ma J."/>
        </authorList>
    </citation>
    <scope>NUCLEOTIDE SEQUENCE [LARGE SCALE GENOMIC DNA]</scope>
    <source>
        <strain evidence="3">JCM 4542</strain>
    </source>
</reference>
<accession>A0ABP6GCJ0</accession>
<evidence type="ECO:0000259" key="1">
    <source>
        <dbReference type="Pfam" id="PF18593"/>
    </source>
</evidence>
<dbReference type="EMBL" id="BAAASL010000017">
    <property type="protein sequence ID" value="GAA2721264.1"/>
    <property type="molecule type" value="Genomic_DNA"/>
</dbReference>
<gene>
    <name evidence="2" type="ORF">GCM10010315_43600</name>
</gene>
<dbReference type="Proteomes" id="UP001500886">
    <property type="component" value="Unassembled WGS sequence"/>
</dbReference>
<sequence>MEFDFGLTALGEQFHMDWRYSGNTPQDVVRGWAEVSGGDEGSPEDVRLLHEDIQLLLASSLSDEELHALWRVAATYYPDFPADGVEPPRGRAWLQDVDREIRPFLREPVDAAPASRGTSASAQSAVCALAERLTPQRELPLEPLPARAVIAAVQRCATEVGAALAFRFLLRAYAAYDSPVAADSWQAFEELNRHFGYGKFLLLTIDYLKEG</sequence>
<keyword evidence="3" id="KW-1185">Reference proteome</keyword>